<reference evidence="2 3" key="1">
    <citation type="submission" date="2021-01" db="EMBL/GenBank/DDBJ databases">
        <title>Whole genome shotgun sequence of Cellulomonas oligotrophica NBRC 109435.</title>
        <authorList>
            <person name="Komaki H."/>
            <person name="Tamura T."/>
        </authorList>
    </citation>
    <scope>NUCLEOTIDE SEQUENCE [LARGE SCALE GENOMIC DNA]</scope>
    <source>
        <strain evidence="2 3">NBRC 109435</strain>
    </source>
</reference>
<protein>
    <submittedName>
        <fullName evidence="2">Uncharacterized protein</fullName>
    </submittedName>
</protein>
<proteinExistence type="predicted"/>
<evidence type="ECO:0000256" key="1">
    <source>
        <dbReference type="SAM" id="MobiDB-lite"/>
    </source>
</evidence>
<organism evidence="2 3">
    <name type="scientific">Cellulomonas oligotrophica</name>
    <dbReference type="NCBI Taxonomy" id="931536"/>
    <lineage>
        <taxon>Bacteria</taxon>
        <taxon>Bacillati</taxon>
        <taxon>Actinomycetota</taxon>
        <taxon>Actinomycetes</taxon>
        <taxon>Micrococcales</taxon>
        <taxon>Cellulomonadaceae</taxon>
        <taxon>Cellulomonas</taxon>
    </lineage>
</organism>
<feature type="region of interest" description="Disordered" evidence="1">
    <location>
        <begin position="1"/>
        <end position="20"/>
    </location>
</feature>
<evidence type="ECO:0000313" key="3">
    <source>
        <dbReference type="Proteomes" id="UP000618382"/>
    </source>
</evidence>
<accession>A0ABQ4D8T1</accession>
<dbReference type="Proteomes" id="UP000618382">
    <property type="component" value="Unassembled WGS sequence"/>
</dbReference>
<keyword evidence="3" id="KW-1185">Reference proteome</keyword>
<name>A0ABQ4D8T1_9CELL</name>
<sequence>MPVRRPADGPGQDEEDTMSTLWGPALDAEISYRRERLTAHARRRGRADAAGQAADAATPVVAVPVAAAPATAAPVVRAAVTAAARGGVPAARRGWRLRGSGAWHAAR</sequence>
<gene>
    <name evidence="2" type="ORF">Col01nite_12830</name>
</gene>
<dbReference type="EMBL" id="BONN01000003">
    <property type="protein sequence ID" value="GIG32124.1"/>
    <property type="molecule type" value="Genomic_DNA"/>
</dbReference>
<evidence type="ECO:0000313" key="2">
    <source>
        <dbReference type="EMBL" id="GIG32124.1"/>
    </source>
</evidence>
<comment type="caution">
    <text evidence="2">The sequence shown here is derived from an EMBL/GenBank/DDBJ whole genome shotgun (WGS) entry which is preliminary data.</text>
</comment>